<dbReference type="EMBL" id="AP027059">
    <property type="protein sequence ID" value="BDU49681.1"/>
    <property type="molecule type" value="Genomic_DNA"/>
</dbReference>
<dbReference type="Gene3D" id="3.40.50.2000">
    <property type="entry name" value="Glycogen Phosphorylase B"/>
    <property type="match status" value="2"/>
</dbReference>
<keyword evidence="1" id="KW-0328">Glycosyltransferase</keyword>
<dbReference type="Proteomes" id="UP001321582">
    <property type="component" value="Chromosome"/>
</dbReference>
<protein>
    <submittedName>
        <fullName evidence="3">LOS biosynthesis enzyme LBGB</fullName>
    </submittedName>
</protein>
<dbReference type="InterPro" id="IPR051199">
    <property type="entry name" value="LPS_LOS_Heptosyltrfase"/>
</dbReference>
<dbReference type="GO" id="GO:0009244">
    <property type="term" value="P:lipopolysaccharide core region biosynthetic process"/>
    <property type="evidence" value="ECO:0007669"/>
    <property type="project" value="TreeGrafter"/>
</dbReference>
<dbReference type="CDD" id="cd03789">
    <property type="entry name" value="GT9_LPS_heptosyltransferase"/>
    <property type="match status" value="1"/>
</dbReference>
<dbReference type="PANTHER" id="PTHR30160:SF15">
    <property type="entry name" value="GLYCOSYLTRANSFERASE HI_0523-RELATED"/>
    <property type="match status" value="1"/>
</dbReference>
<proteinExistence type="predicted"/>
<dbReference type="InterPro" id="IPR002201">
    <property type="entry name" value="Glyco_trans_9"/>
</dbReference>
<dbReference type="PANTHER" id="PTHR30160">
    <property type="entry name" value="TETRAACYLDISACCHARIDE 4'-KINASE-RELATED"/>
    <property type="match status" value="1"/>
</dbReference>
<dbReference type="AlphaFoldDB" id="A0AAU9DUL8"/>
<evidence type="ECO:0000256" key="2">
    <source>
        <dbReference type="ARBA" id="ARBA00022679"/>
    </source>
</evidence>
<name>A0AAU9DUL8_9FUSO</name>
<dbReference type="RefSeq" id="WP_307904627.1">
    <property type="nucleotide sequence ID" value="NZ_AP027059.1"/>
</dbReference>
<dbReference type="KEGG" id="haby:HLVA_02500"/>
<gene>
    <name evidence="3" type="ORF">HLVA_02500</name>
</gene>
<dbReference type="GO" id="GO:0008713">
    <property type="term" value="F:ADP-heptose-lipopolysaccharide heptosyltransferase activity"/>
    <property type="evidence" value="ECO:0007669"/>
    <property type="project" value="TreeGrafter"/>
</dbReference>
<reference evidence="3 4" key="1">
    <citation type="submission" date="2022-11" db="EMBL/GenBank/DDBJ databases">
        <title>Haliovirga abyssi gen. nov., sp. nov., a mesophilic fermentative bacterium isolated from the Iheya North hydrothermal field and the proposal of Haliovirgaceae fam. nov.</title>
        <authorList>
            <person name="Miyazaki U."/>
            <person name="Tame A."/>
            <person name="Miyazaki J."/>
            <person name="Takai K."/>
            <person name="Sawayama S."/>
            <person name="Kitajima M."/>
            <person name="Okamoto A."/>
            <person name="Nakagawa S."/>
        </authorList>
    </citation>
    <scope>NUCLEOTIDE SEQUENCE [LARGE SCALE GENOMIC DNA]</scope>
    <source>
        <strain evidence="3 4">IC12</strain>
    </source>
</reference>
<evidence type="ECO:0000313" key="4">
    <source>
        <dbReference type="Proteomes" id="UP001321582"/>
    </source>
</evidence>
<organism evidence="3 4">
    <name type="scientific">Haliovirga abyssi</name>
    <dbReference type="NCBI Taxonomy" id="2996794"/>
    <lineage>
        <taxon>Bacteria</taxon>
        <taxon>Fusobacteriati</taxon>
        <taxon>Fusobacteriota</taxon>
        <taxon>Fusobacteriia</taxon>
        <taxon>Fusobacteriales</taxon>
        <taxon>Haliovirgaceae</taxon>
        <taxon>Haliovirga</taxon>
    </lineage>
</organism>
<evidence type="ECO:0000313" key="3">
    <source>
        <dbReference type="EMBL" id="BDU49681.1"/>
    </source>
</evidence>
<dbReference type="SUPFAM" id="SSF53756">
    <property type="entry name" value="UDP-Glycosyltransferase/glycogen phosphorylase"/>
    <property type="match status" value="1"/>
</dbReference>
<dbReference type="Pfam" id="PF01075">
    <property type="entry name" value="Glyco_transf_9"/>
    <property type="match status" value="1"/>
</dbReference>
<sequence>MYKKLRKIHMNLKDKIKDKRIKGFKFLFDKKKVKADLKNIKKNKILFLRHDGKIGDMIISTMMYREIKKNNPNITIGVITRENTFDLIKNNPYIDNIYIYKKKYKYIKKIAGDISKVNYDVLIDFGDGISEKTIYLLNKIQAKVNIGFMKKDYKIFDISLDEKELNEHITNRYKKVLNFLGFEVSSYKYDIFENRSNDKIKLIKKNSVGEKTICINRFGASKHRTLSENNMLEIIYGILKLNKNIKILLLTPSNKKSLNKRVIDKIGDEKVKLIESENIMNAIEIMKKVDLIVTPDTSIIHIASALQKPLVGIYRKGNAMKCWGPKGTNYKIVTSNSKDEINELETDKVVENIKKILQEI</sequence>
<keyword evidence="4" id="KW-1185">Reference proteome</keyword>
<evidence type="ECO:0000256" key="1">
    <source>
        <dbReference type="ARBA" id="ARBA00022676"/>
    </source>
</evidence>
<accession>A0AAU9DUL8</accession>
<dbReference type="GO" id="GO:0005829">
    <property type="term" value="C:cytosol"/>
    <property type="evidence" value="ECO:0007669"/>
    <property type="project" value="TreeGrafter"/>
</dbReference>
<keyword evidence="2" id="KW-0808">Transferase</keyword>